<dbReference type="Pfam" id="PF22467">
    <property type="entry name" value="KH_GLD-3_3rd"/>
    <property type="match status" value="1"/>
</dbReference>
<dbReference type="CDD" id="cd22442">
    <property type="entry name" value="KH-I_CeGLD3_rpt2"/>
    <property type="match status" value="1"/>
</dbReference>
<feature type="compositionally biased region" description="Polar residues" evidence="1">
    <location>
        <begin position="729"/>
        <end position="745"/>
    </location>
</feature>
<dbReference type="InterPro" id="IPR049310">
    <property type="entry name" value="GLD3_KH4"/>
</dbReference>
<organism evidence="5 6">
    <name type="scientific">Caenorhabditis briggsae</name>
    <dbReference type="NCBI Taxonomy" id="6238"/>
    <lineage>
        <taxon>Eukaryota</taxon>
        <taxon>Metazoa</taxon>
        <taxon>Ecdysozoa</taxon>
        <taxon>Nematoda</taxon>
        <taxon>Chromadorea</taxon>
        <taxon>Rhabditida</taxon>
        <taxon>Rhabditina</taxon>
        <taxon>Rhabditomorpha</taxon>
        <taxon>Rhabditoidea</taxon>
        <taxon>Rhabditidae</taxon>
        <taxon>Peloderinae</taxon>
        <taxon>Caenorhabditis</taxon>
    </lineage>
</organism>
<evidence type="ECO:0000313" key="5">
    <source>
        <dbReference type="EMBL" id="ULU05141.1"/>
    </source>
</evidence>
<feature type="compositionally biased region" description="Basic and acidic residues" evidence="1">
    <location>
        <begin position="639"/>
        <end position="651"/>
    </location>
</feature>
<sequence>MGEQSKESEPDEASSYHPFVRSEVEYDAATRLQMAEEIASTRRMFVSPILKDIIVNPENFYQECQQSAKMAEDANQRRQMSFNTKREAYIHQMRAKGIPLPSKIPMIEINPTRVTLSLEFESQYYSLMTNDYGDHENVASIMQKTNTLIQLPDHTVGGAAPDPFTQQVTITGHYSDVDRARKLMRENCHLSVIMSLNEMKISPPELQDFVGQNPIQNVEMSLINYAVEKKGRVRPYLRFTSRAKNEQDLVSAANKIIQKAFGKELPRQHIFSIHFTLSTFHLDHVIGSAATTFLMPLIEQRTNVIITYPHYNTKDDIRENLLVVKIDGTVENVLQARKCLMDLLPVSMCFNMKNTDMAAQSKLADRCVHVVIEESRTMLKMTPSVYEPSELLSEEVPLHCASLRSKEFNIKHMYTAYQKVLSKKIDVVAPQPTDYDSSIWHRSLPQSFFSFHVPCRGESSDSTLNHRRHRSLSGASSRSRHMPKGKSGPEGSSAPMRSSARVSSVSECIAQPFLAMPPFPDPQTQLAQLLMMQQQHAFMKGSPVIHPTPIPLFMIDPTTGQRVCVPYAAPEFVPFESFNFFQFPCLPISEADQTGNRPDHQSTSSQQNHMNRKPGRIMNRPASAASTYNHTSSTQRPRRMYEQLRDDDARSTRSGSRRTSICGDEPTVGSFEDRGWDRQLPRHQQRFSKDENMRWKTGSRGDVHGKRNTYPQKDPRGQGPTRDHDFVSAGSSERPQSNQSDQNQLQTIHHLKLKPNDIDLDHERLFTHDSPHLEDAPDKNGFANELMDGDFVQRLLSNVNLSDQKKRSRAISCVLDRDEQSARQTDSDCAYSLTDQGSSHPSRSIDSFKKMAGIGVTKTLLEPRTRADKEYGKICLEHKEKYSGEGKDEDNYLEMRPSLGSRQYRIDPMKLIASVRESSEQLPRIHERQFNDVLNDKGREMAASAFKERNLETNIVQEPSLDETTSPMDYAFRSEQSSETIQ</sequence>
<dbReference type="CDD" id="cd22443">
    <property type="entry name" value="KH-I_CeGLD3_rpt3"/>
    <property type="match status" value="1"/>
</dbReference>
<feature type="compositionally biased region" description="Basic and acidic residues" evidence="1">
    <location>
        <begin position="687"/>
        <end position="705"/>
    </location>
</feature>
<dbReference type="InterPro" id="IPR049309">
    <property type="entry name" value="GLD-3_KH3"/>
</dbReference>
<feature type="region of interest" description="Disordered" evidence="1">
    <location>
        <begin position="458"/>
        <end position="498"/>
    </location>
</feature>
<evidence type="ECO:0000259" key="2">
    <source>
        <dbReference type="Pfam" id="PF17905"/>
    </source>
</evidence>
<feature type="compositionally biased region" description="Polar residues" evidence="1">
    <location>
        <begin position="833"/>
        <end position="843"/>
    </location>
</feature>
<feature type="region of interest" description="Disordered" evidence="1">
    <location>
        <begin position="824"/>
        <end position="843"/>
    </location>
</feature>
<name>A0AAE9DIP5_CAEBR</name>
<reference evidence="5 6" key="1">
    <citation type="submission" date="2022-05" db="EMBL/GenBank/DDBJ databases">
        <title>Chromosome-level reference genomes for two strains of Caenorhabditis briggsae: an improved platform for comparative genomics.</title>
        <authorList>
            <person name="Stevens L."/>
            <person name="Andersen E.C."/>
        </authorList>
    </citation>
    <scope>NUCLEOTIDE SEQUENCE [LARGE SCALE GENOMIC DNA]</scope>
    <source>
        <strain evidence="5">QX1410_ONT</strain>
        <tissue evidence="5">Whole-organism</tissue>
    </source>
</reference>
<evidence type="ECO:0000256" key="1">
    <source>
        <dbReference type="SAM" id="MobiDB-lite"/>
    </source>
</evidence>
<dbReference type="Pfam" id="PF21482">
    <property type="entry name" value="KH_GLD-3_2nd"/>
    <property type="match status" value="1"/>
</dbReference>
<evidence type="ECO:0000313" key="6">
    <source>
        <dbReference type="Proteomes" id="UP000827892"/>
    </source>
</evidence>
<dbReference type="Pfam" id="PF17905">
    <property type="entry name" value="KH_GLD-3_4th"/>
    <property type="match status" value="1"/>
</dbReference>
<dbReference type="Gene3D" id="3.30.310.210">
    <property type="match status" value="1"/>
</dbReference>
<dbReference type="Proteomes" id="UP000827892">
    <property type="component" value="Chromosome II"/>
</dbReference>
<feature type="region of interest" description="Disordered" evidence="1">
    <location>
        <begin position="960"/>
        <end position="982"/>
    </location>
</feature>
<evidence type="ECO:0000259" key="3">
    <source>
        <dbReference type="Pfam" id="PF21482"/>
    </source>
</evidence>
<accession>A0AAE9DIP5</accession>
<feature type="domain" description="GLD-3 KH3" evidence="4">
    <location>
        <begin position="271"/>
        <end position="342"/>
    </location>
</feature>
<feature type="region of interest" description="Disordered" evidence="1">
    <location>
        <begin position="591"/>
        <end position="745"/>
    </location>
</feature>
<evidence type="ECO:0008006" key="7">
    <source>
        <dbReference type="Google" id="ProtNLM"/>
    </source>
</evidence>
<feature type="compositionally biased region" description="Polar residues" evidence="1">
    <location>
        <begin position="624"/>
        <end position="635"/>
    </location>
</feature>
<dbReference type="Pfam" id="PF22801">
    <property type="entry name" value="KH_GLD-3_1st"/>
    <property type="match status" value="1"/>
</dbReference>
<protein>
    <recommendedName>
        <fullName evidence="7">GLD-3 KH5 domain-containing protein</fullName>
    </recommendedName>
</protein>
<feature type="compositionally biased region" description="Polar residues" evidence="1">
    <location>
        <begin position="591"/>
        <end position="609"/>
    </location>
</feature>
<evidence type="ECO:0000259" key="4">
    <source>
        <dbReference type="Pfam" id="PF22467"/>
    </source>
</evidence>
<feature type="domain" description="Defective in germ line development protein 3-like KH5" evidence="2">
    <location>
        <begin position="343"/>
        <end position="422"/>
    </location>
</feature>
<feature type="compositionally biased region" description="Basic and acidic residues" evidence="1">
    <location>
        <begin position="671"/>
        <end position="680"/>
    </location>
</feature>
<feature type="domain" description="Defective in germ line development protein 3 KH3" evidence="3">
    <location>
        <begin position="188"/>
        <end position="254"/>
    </location>
</feature>
<dbReference type="EMBL" id="CP090892">
    <property type="protein sequence ID" value="ULU05141.1"/>
    <property type="molecule type" value="Genomic_DNA"/>
</dbReference>
<gene>
    <name evidence="5" type="ORF">L3Y34_017692</name>
</gene>
<proteinExistence type="predicted"/>
<dbReference type="AlphaFoldDB" id="A0AAE9DIP5"/>
<dbReference type="InterPro" id="IPR041194">
    <property type="entry name" value="GLD-3-like_KH5"/>
</dbReference>
<dbReference type="Gene3D" id="3.30.310.270">
    <property type="match status" value="1"/>
</dbReference>
<dbReference type="InterPro" id="IPR055003">
    <property type="entry name" value="KH-I_CeGLD3_3rd"/>
</dbReference>
<feature type="compositionally biased region" description="Basic and acidic residues" evidence="1">
    <location>
        <begin position="713"/>
        <end position="726"/>
    </location>
</feature>
<dbReference type="CDD" id="cd22444">
    <property type="entry name" value="KH-I_CeGLD3_rpt4"/>
    <property type="match status" value="1"/>
</dbReference>